<keyword evidence="2" id="KW-0804">Transcription</keyword>
<feature type="transmembrane region" description="Helical" evidence="5">
    <location>
        <begin position="78"/>
        <end position="105"/>
    </location>
</feature>
<keyword evidence="3" id="KW-0539">Nucleus</keyword>
<dbReference type="RefSeq" id="XP_006969844.1">
    <property type="nucleotide sequence ID" value="XM_006969782.1"/>
</dbReference>
<feature type="region of interest" description="Disordered" evidence="4">
    <location>
        <begin position="715"/>
        <end position="738"/>
    </location>
</feature>
<keyword evidence="5" id="KW-0472">Membrane</keyword>
<dbReference type="Proteomes" id="UP000008984">
    <property type="component" value="Unassembled WGS sequence"/>
</dbReference>
<keyword evidence="5" id="KW-1133">Transmembrane helix</keyword>
<dbReference type="EMBL" id="GL985097">
    <property type="protein sequence ID" value="EGR44198.1"/>
    <property type="molecule type" value="Genomic_DNA"/>
</dbReference>
<protein>
    <submittedName>
        <fullName evidence="6">Predicted protein</fullName>
    </submittedName>
</protein>
<dbReference type="PANTHER" id="PTHR47840">
    <property type="entry name" value="ZN(II)2CYS6 TRANSCRIPTION FACTOR (EUROFUNG)-RELATED"/>
    <property type="match status" value="1"/>
</dbReference>
<sequence length="780" mass="87525">MRASGKAAEVPDTALCIITYPYHRQRCSLFSYNKASLTLINAETLSCNPPIEHDVIQASRGRMQTFLMQVGGELPKHFTVYFFVVSSLLLLLYWPLGFGLLIVSVCSIGKRRKIRCSFKPGNPATCAWCISHNLVCVSQRFRDEASDASRNQSMEERMTRMEDLLGRVLERLEAANTRSPHTIEEEAHGRLETAETAIGIDVVNTNSTVSNPSSTSAVVSIFKNTAFMSEISGQKASATPTATTATDIDQSIVHSNTTMWPKLTRVSHLLLEMMPPRCTIELLDSQSSPWICQLLRPLPSLKHLNKFSLLKMMPLESSTPSHPTFIARALMCIVICLQQLPQNIDASQFELPSPRTEYMQSLTSLIISLVTSDDELVATQEGLECLLLLNIYFVNSGRPRRAWLNNRRAMAIAQLMDLHRIHDNDDLDEDRSDAESKLADLWPHINHHDRHLSQILGFPCGVGNAYEPFAPDNLKLMQHLDEKKQDAIYLAHLDRIAALLIEREQRASTAGTAITQTVDHALVNLSTSMPSSWWHPFDRLSGTQEEAMDMLYGRYNIQLWHHQLEMSNHLPFMLDADEDTRSEYSRIACLKAARQLIKVYLPLRTTFGMFSCCMTNFQAFTAAVILIFNMFLRTPAAELEVLSGRRESDWELIADVIAALDAAVERFEDRVALQARDVLTLLQAIEKDPKTLQGEKFHFTIPYFGIISIARKTGQDGNDGHGEENQPMDGESASGGQSASAGAEVYLDYLPTFMTTIDFMGPSTAADVDELMQQWLVEDM</sequence>
<name>G0RX77_HYPJQ</name>
<dbReference type="GO" id="GO:0000981">
    <property type="term" value="F:DNA-binding transcription factor activity, RNA polymerase II-specific"/>
    <property type="evidence" value="ECO:0007669"/>
    <property type="project" value="InterPro"/>
</dbReference>
<dbReference type="AlphaFoldDB" id="G0RX77"/>
<evidence type="ECO:0000256" key="3">
    <source>
        <dbReference type="ARBA" id="ARBA00023242"/>
    </source>
</evidence>
<dbReference type="VEuPathDB" id="FungiDB:TRIREDRAFT_112499"/>
<dbReference type="OrthoDB" id="5392779at2759"/>
<reference evidence="6 7" key="1">
    <citation type="journal article" date="2008" name="Nat. Biotechnol.">
        <title>Genome sequencing and analysis of the biomass-degrading fungus Trichoderma reesei (syn. Hypocrea jecorina).</title>
        <authorList>
            <person name="Martinez D."/>
            <person name="Berka R.M."/>
            <person name="Henrissat B."/>
            <person name="Saloheimo M."/>
            <person name="Arvas M."/>
            <person name="Baker S.E."/>
            <person name="Chapman J."/>
            <person name="Chertkov O."/>
            <person name="Coutinho P.M."/>
            <person name="Cullen D."/>
            <person name="Danchin E.G."/>
            <person name="Grigoriev I.V."/>
            <person name="Harris P."/>
            <person name="Jackson M."/>
            <person name="Kubicek C.P."/>
            <person name="Han C.S."/>
            <person name="Ho I."/>
            <person name="Larrondo L.F."/>
            <person name="de Leon A.L."/>
            <person name="Magnuson J.K."/>
            <person name="Merino S."/>
            <person name="Misra M."/>
            <person name="Nelson B."/>
            <person name="Putnam N."/>
            <person name="Robbertse B."/>
            <person name="Salamov A.A."/>
            <person name="Schmoll M."/>
            <person name="Terry A."/>
            <person name="Thayer N."/>
            <person name="Westerholm-Parvinen A."/>
            <person name="Schoch C.L."/>
            <person name="Yao J."/>
            <person name="Barabote R."/>
            <person name="Nelson M.A."/>
            <person name="Detter C."/>
            <person name="Bruce D."/>
            <person name="Kuske C.R."/>
            <person name="Xie G."/>
            <person name="Richardson P."/>
            <person name="Rokhsar D.S."/>
            <person name="Lucas S.M."/>
            <person name="Rubin E.M."/>
            <person name="Dunn-Coleman N."/>
            <person name="Ward M."/>
            <person name="Brettin T.S."/>
        </authorList>
    </citation>
    <scope>NUCLEOTIDE SEQUENCE [LARGE SCALE GENOMIC DNA]</scope>
    <source>
        <strain evidence="6 7">QM6a</strain>
    </source>
</reference>
<accession>G0RX77</accession>
<organism evidence="7">
    <name type="scientific">Hypocrea jecorina (strain QM6a)</name>
    <name type="common">Trichoderma reesei</name>
    <dbReference type="NCBI Taxonomy" id="431241"/>
    <lineage>
        <taxon>Eukaryota</taxon>
        <taxon>Fungi</taxon>
        <taxon>Dikarya</taxon>
        <taxon>Ascomycota</taxon>
        <taxon>Pezizomycotina</taxon>
        <taxon>Sordariomycetes</taxon>
        <taxon>Hypocreomycetidae</taxon>
        <taxon>Hypocreales</taxon>
        <taxon>Hypocreaceae</taxon>
        <taxon>Trichoderma</taxon>
    </lineage>
</organism>
<dbReference type="PANTHER" id="PTHR47840:SF1">
    <property type="entry name" value="ZN(II)2CYS6 TRANSCRIPTION FACTOR (EUROFUNG)"/>
    <property type="match status" value="1"/>
</dbReference>
<evidence type="ECO:0000256" key="4">
    <source>
        <dbReference type="SAM" id="MobiDB-lite"/>
    </source>
</evidence>
<evidence type="ECO:0000256" key="2">
    <source>
        <dbReference type="ARBA" id="ARBA00023163"/>
    </source>
</evidence>
<dbReference type="STRING" id="431241.G0RX77"/>
<keyword evidence="1" id="KW-0805">Transcription regulation</keyword>
<dbReference type="KEGG" id="tre:TRIREDRAFT_112499"/>
<evidence type="ECO:0000313" key="6">
    <source>
        <dbReference type="EMBL" id="EGR44198.1"/>
    </source>
</evidence>
<evidence type="ECO:0000313" key="7">
    <source>
        <dbReference type="Proteomes" id="UP000008984"/>
    </source>
</evidence>
<dbReference type="InterPro" id="IPR001138">
    <property type="entry name" value="Zn2Cys6_DnaBD"/>
</dbReference>
<dbReference type="CDD" id="cd00067">
    <property type="entry name" value="GAL4"/>
    <property type="match status" value="1"/>
</dbReference>
<proteinExistence type="predicted"/>
<dbReference type="InterPro" id="IPR036864">
    <property type="entry name" value="Zn2-C6_fun-type_DNA-bd_sf"/>
</dbReference>
<evidence type="ECO:0000256" key="1">
    <source>
        <dbReference type="ARBA" id="ARBA00023015"/>
    </source>
</evidence>
<dbReference type="Gene3D" id="4.10.240.10">
    <property type="entry name" value="Zn(2)-C6 fungal-type DNA-binding domain"/>
    <property type="match status" value="1"/>
</dbReference>
<keyword evidence="7" id="KW-1185">Reference proteome</keyword>
<dbReference type="GeneID" id="18482578"/>
<dbReference type="GO" id="GO:0008270">
    <property type="term" value="F:zinc ion binding"/>
    <property type="evidence" value="ECO:0007669"/>
    <property type="project" value="InterPro"/>
</dbReference>
<evidence type="ECO:0000256" key="5">
    <source>
        <dbReference type="SAM" id="Phobius"/>
    </source>
</evidence>
<dbReference type="CDD" id="cd12148">
    <property type="entry name" value="fungal_TF_MHR"/>
    <property type="match status" value="1"/>
</dbReference>
<dbReference type="HOGENOM" id="CLU_004804_2_3_1"/>
<keyword evidence="5" id="KW-0812">Transmembrane</keyword>
<dbReference type="eggNOG" id="ENOG502SJ8Q">
    <property type="taxonomic scope" value="Eukaryota"/>
</dbReference>
<gene>
    <name evidence="6" type="ORF">TRIREDRAFT_112499</name>
</gene>